<protein>
    <submittedName>
        <fullName evidence="2">Uncharacterized protein</fullName>
    </submittedName>
</protein>
<gene>
    <name evidence="2" type="ORF">ANI02nite_04980</name>
</gene>
<feature type="compositionally biased region" description="Basic and acidic residues" evidence="1">
    <location>
        <begin position="94"/>
        <end position="105"/>
    </location>
</feature>
<dbReference type="STRING" id="1120919.GCA_000429165_00507"/>
<feature type="region of interest" description="Disordered" evidence="1">
    <location>
        <begin position="88"/>
        <end position="118"/>
    </location>
</feature>
<evidence type="ECO:0000256" key="1">
    <source>
        <dbReference type="SAM" id="MobiDB-lite"/>
    </source>
</evidence>
<proteinExistence type="predicted"/>
<evidence type="ECO:0000313" key="2">
    <source>
        <dbReference type="EMBL" id="GEN58614.1"/>
    </source>
</evidence>
<name>A0A511X6P0_9PROT</name>
<evidence type="ECO:0000313" key="3">
    <source>
        <dbReference type="Proteomes" id="UP000321635"/>
    </source>
</evidence>
<sequence length="118" mass="12651">MTPCANAGGPLPTRISCADARYFRINAIWGAQAAMTTRPPDTPHDAAPQATETPPVRKPRLTPAAEAALQERKTAEANALRANLLRRKAQARARVADEASRDQPARIDTPAPETDSCP</sequence>
<reference evidence="2 3" key="1">
    <citation type="submission" date="2019-07" db="EMBL/GenBank/DDBJ databases">
        <title>Whole genome shotgun sequence of Acetobacter nitrogenifigens NBRC 105050.</title>
        <authorList>
            <person name="Hosoyama A."/>
            <person name="Uohara A."/>
            <person name="Ohji S."/>
            <person name="Ichikawa N."/>
        </authorList>
    </citation>
    <scope>NUCLEOTIDE SEQUENCE [LARGE SCALE GENOMIC DNA]</scope>
    <source>
        <strain evidence="2 3">NBRC 105050</strain>
    </source>
</reference>
<feature type="region of interest" description="Disordered" evidence="1">
    <location>
        <begin position="34"/>
        <end position="61"/>
    </location>
</feature>
<comment type="caution">
    <text evidence="2">The sequence shown here is derived from an EMBL/GenBank/DDBJ whole genome shotgun (WGS) entry which is preliminary data.</text>
</comment>
<dbReference type="Proteomes" id="UP000321635">
    <property type="component" value="Unassembled WGS sequence"/>
</dbReference>
<keyword evidence="3" id="KW-1185">Reference proteome</keyword>
<dbReference type="EMBL" id="BJYF01000001">
    <property type="protein sequence ID" value="GEN58614.1"/>
    <property type="molecule type" value="Genomic_DNA"/>
</dbReference>
<dbReference type="AlphaFoldDB" id="A0A511X6P0"/>
<organism evidence="2 3">
    <name type="scientific">Acetobacter nitrogenifigens DSM 23921 = NBRC 105050</name>
    <dbReference type="NCBI Taxonomy" id="1120919"/>
    <lineage>
        <taxon>Bacteria</taxon>
        <taxon>Pseudomonadati</taxon>
        <taxon>Pseudomonadota</taxon>
        <taxon>Alphaproteobacteria</taxon>
        <taxon>Acetobacterales</taxon>
        <taxon>Acetobacteraceae</taxon>
        <taxon>Acetobacter</taxon>
    </lineage>
</organism>
<accession>A0A511X6P0</accession>